<accession>A0ABP4IJ05</accession>
<dbReference type="RefSeq" id="WP_344021955.1">
    <property type="nucleotide sequence ID" value="NZ_BAAAJK010000008.1"/>
</dbReference>
<reference evidence="2" key="1">
    <citation type="journal article" date="2019" name="Int. J. Syst. Evol. Microbiol.">
        <title>The Global Catalogue of Microorganisms (GCM) 10K type strain sequencing project: providing services to taxonomists for standard genome sequencing and annotation.</title>
        <authorList>
            <consortium name="The Broad Institute Genomics Platform"/>
            <consortium name="The Broad Institute Genome Sequencing Center for Infectious Disease"/>
            <person name="Wu L."/>
            <person name="Ma J."/>
        </authorList>
    </citation>
    <scope>NUCLEOTIDE SEQUENCE [LARGE SCALE GENOMIC DNA]</scope>
    <source>
        <strain evidence="2">JCM 11896</strain>
    </source>
</reference>
<gene>
    <name evidence="1" type="ORF">GCM10009613_26150</name>
</gene>
<dbReference type="EMBL" id="BAAAJK010000008">
    <property type="protein sequence ID" value="GAA1388588.1"/>
    <property type="molecule type" value="Genomic_DNA"/>
</dbReference>
<proteinExistence type="predicted"/>
<organism evidence="1 2">
    <name type="scientific">Pseudonocardia kongjuensis</name>
    <dbReference type="NCBI Taxonomy" id="102227"/>
    <lineage>
        <taxon>Bacteria</taxon>
        <taxon>Bacillati</taxon>
        <taxon>Actinomycetota</taxon>
        <taxon>Actinomycetes</taxon>
        <taxon>Pseudonocardiales</taxon>
        <taxon>Pseudonocardiaceae</taxon>
        <taxon>Pseudonocardia</taxon>
    </lineage>
</organism>
<protein>
    <submittedName>
        <fullName evidence="1">Uncharacterized protein</fullName>
    </submittedName>
</protein>
<sequence>MSEHFPIVNPRIEDGLALSDATMVEFGDGCTDAMSIVPGEHEVGDRVPCPSCAGQHEISSALSIPIAHNISITEHEHEPGD</sequence>
<name>A0ABP4IJ05_9PSEU</name>
<dbReference type="Proteomes" id="UP001501414">
    <property type="component" value="Unassembled WGS sequence"/>
</dbReference>
<comment type="caution">
    <text evidence="1">The sequence shown here is derived from an EMBL/GenBank/DDBJ whole genome shotgun (WGS) entry which is preliminary data.</text>
</comment>
<evidence type="ECO:0000313" key="1">
    <source>
        <dbReference type="EMBL" id="GAA1388588.1"/>
    </source>
</evidence>
<evidence type="ECO:0000313" key="2">
    <source>
        <dbReference type="Proteomes" id="UP001501414"/>
    </source>
</evidence>
<keyword evidence="2" id="KW-1185">Reference proteome</keyword>